<protein>
    <submittedName>
        <fullName evidence="7">PLP-dependent aminotransferase family protein</fullName>
    </submittedName>
</protein>
<dbReference type="InterPro" id="IPR036390">
    <property type="entry name" value="WH_DNA-bd_sf"/>
</dbReference>
<name>A0AAU7U996_9DEIO</name>
<dbReference type="InterPro" id="IPR015421">
    <property type="entry name" value="PyrdxlP-dep_Trfase_major"/>
</dbReference>
<proteinExistence type="inferred from homology"/>
<dbReference type="SUPFAM" id="SSF53383">
    <property type="entry name" value="PLP-dependent transferases"/>
    <property type="match status" value="1"/>
</dbReference>
<dbReference type="PROSITE" id="PS50949">
    <property type="entry name" value="HTH_GNTR"/>
    <property type="match status" value="1"/>
</dbReference>
<dbReference type="Gene3D" id="3.40.640.10">
    <property type="entry name" value="Type I PLP-dependent aspartate aminotransferase-like (Major domain)"/>
    <property type="match status" value="1"/>
</dbReference>
<sequence length="471" mass="49998">MAPRTPPLLPALPGEPQHTRAARTLRDAVQRGDLPPAERLGARSLARAWSMGRATVQDALDQLQAEGYLEVRPQSGTYVASGPFAAAASTPVRHPPAVPLSSWAVRALSGQRADAPAQYQVDFRIGQPAGLFPSGLWAEALARQAEQLAQLTLDAGELGPLHTRRAIAGWLSRERGAQVTPDMVMLTGGTQSALDLLGRTWLEPGRTAVVEDPCYPGARRAFAATGAALVPAGVDAQGLDPAGLPASASLLYLTPGCQFPTTATLSASRRAQLLQWAEAAGAFIIEDDYAADFHHTARPPAPLQAQAPQQVILLGTFSQSLAPALRSGYLVAPPEVLDVLARTRPLTDRHPPTLDALALADFLTSGGYGRHLRRARTQLAHRAEVLEAALHAELPQLSSRPVRAGLHLYLPLPATQQETEVQDRAAAMGVGVSGVAEYSVNAQPPALLLAFAHLTPEQLREGVRLLKRVLG</sequence>
<dbReference type="EMBL" id="CP158299">
    <property type="protein sequence ID" value="XBV84641.1"/>
    <property type="molecule type" value="Genomic_DNA"/>
</dbReference>
<evidence type="ECO:0000256" key="5">
    <source>
        <dbReference type="ARBA" id="ARBA00023163"/>
    </source>
</evidence>
<dbReference type="GO" id="GO:0003700">
    <property type="term" value="F:DNA-binding transcription factor activity"/>
    <property type="evidence" value="ECO:0007669"/>
    <property type="project" value="InterPro"/>
</dbReference>
<dbReference type="PANTHER" id="PTHR46577:SF1">
    <property type="entry name" value="HTH-TYPE TRANSCRIPTIONAL REGULATORY PROTEIN GABR"/>
    <property type="match status" value="1"/>
</dbReference>
<dbReference type="Pfam" id="PF00155">
    <property type="entry name" value="Aminotran_1_2"/>
    <property type="match status" value="1"/>
</dbReference>
<keyword evidence="5" id="KW-0804">Transcription</keyword>
<comment type="similarity">
    <text evidence="1">In the C-terminal section; belongs to the class-I pyridoxal-phosphate-dependent aminotransferase family.</text>
</comment>
<dbReference type="Pfam" id="PF00392">
    <property type="entry name" value="GntR"/>
    <property type="match status" value="1"/>
</dbReference>
<dbReference type="PANTHER" id="PTHR46577">
    <property type="entry name" value="HTH-TYPE TRANSCRIPTIONAL REGULATORY PROTEIN GABR"/>
    <property type="match status" value="1"/>
</dbReference>
<keyword evidence="4" id="KW-0238">DNA-binding</keyword>
<dbReference type="AlphaFoldDB" id="A0AAU7U996"/>
<dbReference type="CDD" id="cd07377">
    <property type="entry name" value="WHTH_GntR"/>
    <property type="match status" value="1"/>
</dbReference>
<evidence type="ECO:0000256" key="2">
    <source>
        <dbReference type="ARBA" id="ARBA00022898"/>
    </source>
</evidence>
<evidence type="ECO:0000256" key="1">
    <source>
        <dbReference type="ARBA" id="ARBA00005384"/>
    </source>
</evidence>
<dbReference type="InterPro" id="IPR000524">
    <property type="entry name" value="Tscrpt_reg_HTH_GntR"/>
</dbReference>
<dbReference type="KEGG" id="dsc:ABOD76_14460"/>
<keyword evidence="7" id="KW-0032">Aminotransferase</keyword>
<dbReference type="GO" id="GO:0008483">
    <property type="term" value="F:transaminase activity"/>
    <property type="evidence" value="ECO:0007669"/>
    <property type="project" value="UniProtKB-KW"/>
</dbReference>
<dbReference type="SMART" id="SM00345">
    <property type="entry name" value="HTH_GNTR"/>
    <property type="match status" value="1"/>
</dbReference>
<dbReference type="InterPro" id="IPR004839">
    <property type="entry name" value="Aminotransferase_I/II_large"/>
</dbReference>
<dbReference type="InterPro" id="IPR036388">
    <property type="entry name" value="WH-like_DNA-bd_sf"/>
</dbReference>
<dbReference type="Gene3D" id="1.10.10.10">
    <property type="entry name" value="Winged helix-like DNA-binding domain superfamily/Winged helix DNA-binding domain"/>
    <property type="match status" value="1"/>
</dbReference>
<keyword evidence="2" id="KW-0663">Pyridoxal phosphate</keyword>
<feature type="domain" description="HTH gntR-type" evidence="6">
    <location>
        <begin position="15"/>
        <end position="82"/>
    </location>
</feature>
<evidence type="ECO:0000259" key="6">
    <source>
        <dbReference type="PROSITE" id="PS50949"/>
    </source>
</evidence>
<dbReference type="RefSeq" id="WP_350242678.1">
    <property type="nucleotide sequence ID" value="NZ_CP158299.1"/>
</dbReference>
<reference evidence="7" key="1">
    <citation type="submission" date="2024-06" db="EMBL/GenBank/DDBJ databases">
        <title>Draft Genome Sequence of Deinococcus sonorensis Type Strain KR-87, a Biofilm Producing Representative of the Genus Deinococcus.</title>
        <authorList>
            <person name="Boren L.S."/>
            <person name="Grosso R.A."/>
            <person name="Hugenberg-Cox A.N."/>
            <person name="Hill J.T.E."/>
            <person name="Albert C.M."/>
            <person name="Tuohy J.M."/>
        </authorList>
    </citation>
    <scope>NUCLEOTIDE SEQUENCE</scope>
    <source>
        <strain evidence="7">KR-87</strain>
    </source>
</reference>
<evidence type="ECO:0000313" key="7">
    <source>
        <dbReference type="EMBL" id="XBV84641.1"/>
    </source>
</evidence>
<evidence type="ECO:0000256" key="4">
    <source>
        <dbReference type="ARBA" id="ARBA00023125"/>
    </source>
</evidence>
<dbReference type="CDD" id="cd00609">
    <property type="entry name" value="AAT_like"/>
    <property type="match status" value="1"/>
</dbReference>
<gene>
    <name evidence="7" type="ORF">ABOD76_14460</name>
</gene>
<accession>A0AAU7U996</accession>
<evidence type="ECO:0000256" key="3">
    <source>
        <dbReference type="ARBA" id="ARBA00023015"/>
    </source>
</evidence>
<keyword evidence="3" id="KW-0805">Transcription regulation</keyword>
<dbReference type="GO" id="GO:0003677">
    <property type="term" value="F:DNA binding"/>
    <property type="evidence" value="ECO:0007669"/>
    <property type="project" value="UniProtKB-KW"/>
</dbReference>
<dbReference type="InterPro" id="IPR015424">
    <property type="entry name" value="PyrdxlP-dep_Trfase"/>
</dbReference>
<keyword evidence="7" id="KW-0808">Transferase</keyword>
<dbReference type="InterPro" id="IPR051446">
    <property type="entry name" value="HTH_trans_reg/aminotransferase"/>
</dbReference>
<dbReference type="GO" id="GO:0030170">
    <property type="term" value="F:pyridoxal phosphate binding"/>
    <property type="evidence" value="ECO:0007669"/>
    <property type="project" value="InterPro"/>
</dbReference>
<organism evidence="7">
    <name type="scientific">Deinococcus sonorensis KR-87</name>
    <dbReference type="NCBI Taxonomy" id="694439"/>
    <lineage>
        <taxon>Bacteria</taxon>
        <taxon>Thermotogati</taxon>
        <taxon>Deinococcota</taxon>
        <taxon>Deinococci</taxon>
        <taxon>Deinococcales</taxon>
        <taxon>Deinococcaceae</taxon>
        <taxon>Deinococcus</taxon>
    </lineage>
</organism>
<dbReference type="SUPFAM" id="SSF46785">
    <property type="entry name" value="Winged helix' DNA-binding domain"/>
    <property type="match status" value="1"/>
</dbReference>